<dbReference type="Proteomes" id="UP001266305">
    <property type="component" value="Unassembled WGS sequence"/>
</dbReference>
<dbReference type="EMBL" id="JASSZA010000003">
    <property type="protein sequence ID" value="KAK2115456.1"/>
    <property type="molecule type" value="Genomic_DNA"/>
</dbReference>
<name>A0ABQ9W1E1_SAGOE</name>
<feature type="non-terminal residue" evidence="2">
    <location>
        <position position="1"/>
    </location>
</feature>
<proteinExistence type="predicted"/>
<evidence type="ECO:0000313" key="3">
    <source>
        <dbReference type="Proteomes" id="UP001266305"/>
    </source>
</evidence>
<protein>
    <submittedName>
        <fullName evidence="2">Uncharacterized protein</fullName>
    </submittedName>
</protein>
<feature type="compositionally biased region" description="Basic and acidic residues" evidence="1">
    <location>
        <begin position="172"/>
        <end position="190"/>
    </location>
</feature>
<evidence type="ECO:0000256" key="1">
    <source>
        <dbReference type="SAM" id="MobiDB-lite"/>
    </source>
</evidence>
<reference evidence="2 3" key="1">
    <citation type="submission" date="2023-05" db="EMBL/GenBank/DDBJ databases">
        <title>B98-5 Cell Line De Novo Hybrid Assembly: An Optical Mapping Approach.</title>
        <authorList>
            <person name="Kananen K."/>
            <person name="Auerbach J.A."/>
            <person name="Kautto E."/>
            <person name="Blachly J.S."/>
        </authorList>
    </citation>
    <scope>NUCLEOTIDE SEQUENCE [LARGE SCALE GENOMIC DNA]</scope>
    <source>
        <strain evidence="2">B95-8</strain>
        <tissue evidence="2">Cell line</tissue>
    </source>
</reference>
<organism evidence="2 3">
    <name type="scientific">Saguinus oedipus</name>
    <name type="common">Cotton-top tamarin</name>
    <name type="synonym">Oedipomidas oedipus</name>
    <dbReference type="NCBI Taxonomy" id="9490"/>
    <lineage>
        <taxon>Eukaryota</taxon>
        <taxon>Metazoa</taxon>
        <taxon>Chordata</taxon>
        <taxon>Craniata</taxon>
        <taxon>Vertebrata</taxon>
        <taxon>Euteleostomi</taxon>
        <taxon>Mammalia</taxon>
        <taxon>Eutheria</taxon>
        <taxon>Euarchontoglires</taxon>
        <taxon>Primates</taxon>
        <taxon>Haplorrhini</taxon>
        <taxon>Platyrrhini</taxon>
        <taxon>Cebidae</taxon>
        <taxon>Callitrichinae</taxon>
        <taxon>Saguinus</taxon>
    </lineage>
</organism>
<feature type="non-terminal residue" evidence="2">
    <location>
        <position position="190"/>
    </location>
</feature>
<keyword evidence="3" id="KW-1185">Reference proteome</keyword>
<comment type="caution">
    <text evidence="2">The sequence shown here is derived from an EMBL/GenBank/DDBJ whole genome shotgun (WGS) entry which is preliminary data.</text>
</comment>
<evidence type="ECO:0000313" key="2">
    <source>
        <dbReference type="EMBL" id="KAK2115456.1"/>
    </source>
</evidence>
<feature type="region of interest" description="Disordered" evidence="1">
    <location>
        <begin position="1"/>
        <end position="190"/>
    </location>
</feature>
<feature type="compositionally biased region" description="Basic residues" evidence="1">
    <location>
        <begin position="63"/>
        <end position="77"/>
    </location>
</feature>
<sequence>VHTKRAQAPRRRLGWGAGSTCRAAGAESGRREGGACDSGGGGPSPRSPARPRLGRRSAAPRASPHRRRRRSQAHRHQAPPPGAQTQRARAGRDERLGPGPPEPAAAARPPRARLTAAPAPGRPRPSPGRDALPPGPRRPAPLLGCGGMARAPGATSADCIGHRARPSMGEDTDTRKINHSFLRDHSYVTE</sequence>
<feature type="compositionally biased region" description="Low complexity" evidence="1">
    <location>
        <begin position="104"/>
        <end position="119"/>
    </location>
</feature>
<gene>
    <name evidence="2" type="ORF">P7K49_006082</name>
</gene>
<accession>A0ABQ9W1E1</accession>
<feature type="compositionally biased region" description="Basic residues" evidence="1">
    <location>
        <begin position="1"/>
        <end position="13"/>
    </location>
</feature>